<sequence length="268" mass="29561">MATLSRELIKQLFNRARTCANPKCPEPVVRKGDHLAVNVQMAHIRSGKKFGPRYDECYPVDWIDCEKNVFLLCVGCHREVDRNPDAYPTTELLSWKSAQVLEGAGDWLTARELAEIYTQMSVMIELEQTTVVRGSATYSPLDTASPPEFSEPVEARYLCVAVRNDGFASAGVDAVGVDMDMGGAVGAYLFPRDSEKKELQGCSSSKWIADPKTIIAGLGNAMHETGMLHPSRFPTRLRGYVLLGSGARIHGEWIDFARLTELVAPDGH</sequence>
<protein>
    <recommendedName>
        <fullName evidence="3">HNH endonuclease</fullName>
    </recommendedName>
</protein>
<proteinExistence type="predicted"/>
<keyword evidence="2" id="KW-1185">Reference proteome</keyword>
<evidence type="ECO:0000313" key="1">
    <source>
        <dbReference type="EMBL" id="MEY8039986.1"/>
    </source>
</evidence>
<dbReference type="EMBL" id="JBGEHV010000016">
    <property type="protein sequence ID" value="MEY8039986.1"/>
    <property type="molecule type" value="Genomic_DNA"/>
</dbReference>
<dbReference type="RefSeq" id="WP_345363187.1">
    <property type="nucleotide sequence ID" value="NZ_BAABII010000009.1"/>
</dbReference>
<dbReference type="Proteomes" id="UP001564626">
    <property type="component" value="Unassembled WGS sequence"/>
</dbReference>
<evidence type="ECO:0008006" key="3">
    <source>
        <dbReference type="Google" id="ProtNLM"/>
    </source>
</evidence>
<evidence type="ECO:0000313" key="2">
    <source>
        <dbReference type="Proteomes" id="UP001564626"/>
    </source>
</evidence>
<accession>A0ABV4CJH1</accession>
<organism evidence="1 2">
    <name type="scientific">Saccharopolyspora cebuensis</name>
    <dbReference type="NCBI Taxonomy" id="418759"/>
    <lineage>
        <taxon>Bacteria</taxon>
        <taxon>Bacillati</taxon>
        <taxon>Actinomycetota</taxon>
        <taxon>Actinomycetes</taxon>
        <taxon>Pseudonocardiales</taxon>
        <taxon>Pseudonocardiaceae</taxon>
        <taxon>Saccharopolyspora</taxon>
    </lineage>
</organism>
<name>A0ABV4CJH1_9PSEU</name>
<gene>
    <name evidence="1" type="ORF">AB8O55_11315</name>
</gene>
<comment type="caution">
    <text evidence="1">The sequence shown here is derived from an EMBL/GenBank/DDBJ whole genome shotgun (WGS) entry which is preliminary data.</text>
</comment>
<reference evidence="1 2" key="1">
    <citation type="submission" date="2024-08" db="EMBL/GenBank/DDBJ databases">
        <title>Genome mining of Saccharopolyspora cebuensis PGLac3 from Nigerian medicinal plant.</title>
        <authorList>
            <person name="Ezeobiora C.E."/>
            <person name="Igbokwe N.H."/>
            <person name="Amin D.H."/>
            <person name="Mendie U.E."/>
        </authorList>
    </citation>
    <scope>NUCLEOTIDE SEQUENCE [LARGE SCALE GENOMIC DNA]</scope>
    <source>
        <strain evidence="1 2">PGLac3</strain>
    </source>
</reference>